<reference evidence="1 2" key="1">
    <citation type="journal article" date="2019" name="Microorganisms">
        <title>Genome Insights into the Novel Species Microvirga brassicacearum, a Rapeseed Endophyte with Biotechnological Potential.</title>
        <authorList>
            <person name="Jimenez-Gomez A."/>
            <person name="Saati-Santamaria Z."/>
            <person name="Igual J.M."/>
            <person name="Rivas R."/>
            <person name="Mateos P.F."/>
            <person name="Garcia-Fraile P."/>
        </authorList>
    </citation>
    <scope>NUCLEOTIDE SEQUENCE [LARGE SCALE GENOMIC DNA]</scope>
    <source>
        <strain evidence="1 2">CDVBN77</strain>
    </source>
</reference>
<dbReference type="EMBL" id="VCMV01000003">
    <property type="protein sequence ID" value="KAB0269044.1"/>
    <property type="molecule type" value="Genomic_DNA"/>
</dbReference>
<gene>
    <name evidence="1" type="ORF">FEZ63_02750</name>
</gene>
<comment type="caution">
    <text evidence="1">The sequence shown here is derived from an EMBL/GenBank/DDBJ whole genome shotgun (WGS) entry which is preliminary data.</text>
</comment>
<evidence type="ECO:0000313" key="1">
    <source>
        <dbReference type="EMBL" id="KAB0269044.1"/>
    </source>
</evidence>
<dbReference type="Proteomes" id="UP000325684">
    <property type="component" value="Unassembled WGS sequence"/>
</dbReference>
<proteinExistence type="predicted"/>
<sequence>MANLVVEPVAHGERALQESMGNGERGARRLGPIFENGDRFATHAKLYPKLLAVRDGAAAQH</sequence>
<keyword evidence="2" id="KW-1185">Reference proteome</keyword>
<dbReference type="RefSeq" id="WP_150942101.1">
    <property type="nucleotide sequence ID" value="NZ_VCMV01000003.1"/>
</dbReference>
<organism evidence="1 2">
    <name type="scientific">Microvirga brassicacearum</name>
    <dbReference type="NCBI Taxonomy" id="2580413"/>
    <lineage>
        <taxon>Bacteria</taxon>
        <taxon>Pseudomonadati</taxon>
        <taxon>Pseudomonadota</taxon>
        <taxon>Alphaproteobacteria</taxon>
        <taxon>Hyphomicrobiales</taxon>
        <taxon>Methylobacteriaceae</taxon>
        <taxon>Microvirga</taxon>
    </lineage>
</organism>
<accession>A0A5N3PH30</accession>
<dbReference type="AlphaFoldDB" id="A0A5N3PH30"/>
<protein>
    <submittedName>
        <fullName evidence="1">Uncharacterized protein</fullName>
    </submittedName>
</protein>
<name>A0A5N3PH30_9HYPH</name>
<evidence type="ECO:0000313" key="2">
    <source>
        <dbReference type="Proteomes" id="UP000325684"/>
    </source>
</evidence>